<feature type="domain" description="Right handed beta helix" evidence="7">
    <location>
        <begin position="1622"/>
        <end position="1777"/>
    </location>
</feature>
<dbReference type="GO" id="GO:0090729">
    <property type="term" value="F:toxin activity"/>
    <property type="evidence" value="ECO:0007669"/>
    <property type="project" value="UniProtKB-KW"/>
</dbReference>
<dbReference type="PROSITE" id="PS00330">
    <property type="entry name" value="HEMOLYSIN_CALCIUM"/>
    <property type="match status" value="8"/>
</dbReference>
<proteinExistence type="predicted"/>
<dbReference type="InterPro" id="IPR006626">
    <property type="entry name" value="PbH1"/>
</dbReference>
<dbReference type="InterPro" id="IPR001343">
    <property type="entry name" value="Hemolysn_Ca-bd"/>
</dbReference>
<keyword evidence="9" id="KW-1185">Reference proteome</keyword>
<dbReference type="PRINTS" id="PR01488">
    <property type="entry name" value="RTXTOXINA"/>
</dbReference>
<keyword evidence="2" id="KW-0800">Toxin</keyword>
<dbReference type="Proteomes" id="UP001214043">
    <property type="component" value="Chromosome"/>
</dbReference>
<evidence type="ECO:0000313" key="8">
    <source>
        <dbReference type="EMBL" id="WDI32475.1"/>
    </source>
</evidence>
<dbReference type="Gene3D" id="2.160.20.10">
    <property type="entry name" value="Single-stranded right-handed beta-helix, Pectin lyase-like"/>
    <property type="match status" value="2"/>
</dbReference>
<evidence type="ECO:0000256" key="2">
    <source>
        <dbReference type="ARBA" id="ARBA00022656"/>
    </source>
</evidence>
<evidence type="ECO:0000256" key="6">
    <source>
        <dbReference type="SAM" id="MobiDB-lite"/>
    </source>
</evidence>
<feature type="domain" description="Right handed beta helix" evidence="7">
    <location>
        <begin position="232"/>
        <end position="402"/>
    </location>
</feature>
<dbReference type="InterPro" id="IPR059226">
    <property type="entry name" value="Choice_anch_Q_dom"/>
</dbReference>
<sequence length="2938" mass="289524">MATLTVTTLDDEAFNSGNLTDETNDGNGLSLREALALAHSGDTIEFDGSLAGGISYLQHGQLVISNTVTIDGDVNGDNIADITISGDRNGDDATALDANGNTITNAGTNTNYSDNTRVILIDSVGSDVTLDGLVITGGFASSIAGGGVLVNDGSTARIYNSAISGNVTTLIGGGVIVGEASLYVADTLFFQNTSSMSGGAIFSGPNSTTVIENGSFYNNTGTTSGGAVRVESEATISDSVFDGNISVSGGAISLGTGGDLALIESTVAGNTATFGSGGGIYSDNGTLLVVGATISGNTAGMHGGGVFNNYGASASFINTTIVGNEAGVQGGGLFVGSASNVVTVTHSTVTGNYAGNDGGGIVNNDNAAALTITDSIVSGNAAGENGFDLSTASGQTLTGNNILGTDIWNGGSTVGTTTLQDVFDLVIANPETGVLSGQLADNGGGVQTVALNGNALNPAIDGASGLLPADTLDLDNDANTTEDLPVDARGVGFSRSSNAGPDIGALEAQPSEIVFTVTTLDDETFDGGDLAAETADGNGLSLREALALAADGNSFEFDASLAGGTISLTEGALTLTQGAHIDGDTDGDGAADITLDALGIGRVIHFTSGGTSSLHALNIEGGNSGVDGGGVTVDAGAGIVLAITNSSITGNSAAAGGGIWNGGDLTVVNSTLSANSSNGTGGGLFNLGYATLVNTSFGNNFALNYGGAIHNPGTLSLYHGTIAGNQALFSAGGGVYSSGSLSVSNSIFVNNSHNTGQTGTPGADLLNEGGSVNYSGVNIFTQSNSAGEYSITGVDHLDVLDTGYLGDNGGVVQTFALKPSDFNPALEAGNGALPADVTDMDNDGDTAEDIPFDARGAGFDRDVDIDGVPLTPDVGAYEIQLDQVEAGSLIVTTLDDVVDSLDGETSLREAIAFAENGDTITFDASISGGTINLSGGSLVLSGNITVDGDIDNDSAADITISGDAEGDDATTTDAWGNTISDIQIDPFDADNVQVFLVSPGAEITLEGLVITGGFASGDDGAGISVGTGGSLALYNSSVSGNVTSSSGGEGGKGGGIYADNATVIVSNSLIQSNQTNYTGGGFDARNTSDVTITNSLILGNVGGTGGGANVGDGALNISGTTIASNISSSNAAGLNIGGGVVSVVNSTFYDNYTLGNGGGVYTNATSATFANVTFSGNTGEHGGAIWTSGDVSLLQTTITGNSADYGGALFMTTTIEADISNSILAGNEVFSGRDIIGFAIGSQTVSFYGGNILGSTLSGIETVNSSGAEIYLGSGNSYTLDDVFRDVGANPDTGINSGLLADNGGNVQTVALNTSGIAVDAGDAGYLPAPGLPGDPDVQDARGVARVSGGDIDLGAVEMPQTFVVDTLLDGGDDDFGGGTLAEEEADGGGLSLREALALAQDGDTVTFDNALSGGTITLAGTQLTISNSITLDGDLNDDGNEDITIDGNAGSRVLRVASGDESNPNDVTIDGLVITGGLVGGSDGAGVRIETDATVTIQNSTISGNTISSEGGGGGISVGSISTLNLIDSTVSNNSAALYGGGIMTIATSATIYISNSEITNNEANNGGGVYSRGTTTITEGSFIYMNEANTGGGVMSGGNLTVNASSAIASNTSTGFAGGGVFVEGSAVFDGAFIVGNNANSGGGIFNQSGDLTILNTLISQNYAGGYGGGLYSNQNSDNTIINSTFADNTTDSGAGGLFAYNATGLDVANSTFSGNEGSGDGGAARIAGTTNATFTNATFYDNQASGEGGAINVEDLATLNLYNSTFTGNTTNGSGAGGAVNAEGLATVNIGNSIVAGNTGSEGRNTVYAGDASTINSLGGNVFDQSGVASEGDVFEADLEQIFDELVDFGEGRIAGELSDNGGPVDTVAINAAGVAADAGDNDNLPTDEFDLDNDSLTGEDLPIDARGEDRVQNGTTDSGAFEAAPVQTLVVTTANDAGAAGDGYDGGDLAAEMADGDGLSLIEALSLAQSGDTIEFDAGLSGATIRTGAEFGSLPAADQDNFTIDGDIDNDGSADITIELHDSTTALYLGGGSGEDAQDVIIDGVNFYSASGNGQGISTGADTNLTISNSTFENFGDSAIQLSGGSVASISDMQFLGNGAEFGGAINAGYYSDVSIVNSYFYGNSANDGGAIYGGEGTSIAIDGSSFVNNTTTGSGGAIHTGASGATVSVANSTFTGNVSSLDGGAIFQEGAEGSSITNSTFTGNSSEGGRGGAVYLEGTDGQIAESSFVQNNAAGDGGALALNNNNVDIANTLFAGNHASDTGGGIDLAGAGVRTITNSTFYGNDAFEGGGGLSQRGGQLFVYNSTFTGNYAEDPGGAWRLYGASSYGYAANTIFSGNDSDDADDDVHTGGGSSFYSSGGNIFGQSGLAGAYDIYTTDVASVFNETISNFYTGITSGRLRDNGGPLLTAMINFAGPAWGGGEIGLMPSDLLDLDGDMDAGEPLPVDGRGAGRIANTDLDIGAVELALIAGGAGNDSLVGTDFAERLDGLDGNDTMIGGDSRDTIVGGLGDDAANGGAGDDSLDGGADNDSLVGSTGDDTVNGGDGLDTIFGGSGNDMLSGGAGVDFLSGGVNNDVLDGGDGDDELAGGGNNDSIFGGLGNDTIFGAKGSDTLDGGSDDDIVSGAADNDVINGGDGDDQLFGGGQNDSLSGDAGEDTLFGDAGADTLVGGADNDSLEGGTGIDLLDGGIGNDTLLGGDDGDVLNGNDGDDAINGEDGNDALNGGADNDSLVGAAGDDTIDGGTGLDTIFGGSGNDELAGGDDSDFLSGGVNNDILDGGAGADELAGGGNNDSVSGGAGNDTIFGAKGVDTLNGGDDDDIVSGAADNDFVDGGLGNDTLFGGGQNDLVTGGGGDDTFLFNLGNDIDVITDFTAGMGTEDVIQLNNFGTDFDTFAEVMAAATDDGTDTTIDFGNGDLIILQNVLVTDLHEDDFVFG</sequence>
<gene>
    <name evidence="8" type="ORF">PUV54_04610</name>
</gene>
<accession>A0AAE9ZKU8</accession>
<dbReference type="RefSeq" id="WP_274494399.1">
    <property type="nucleotide sequence ID" value="NZ_CP118166.1"/>
</dbReference>
<dbReference type="InterPro" id="IPR011050">
    <property type="entry name" value="Pectin_lyase_fold/virulence"/>
</dbReference>
<dbReference type="Gene3D" id="2.150.10.10">
    <property type="entry name" value="Serralysin-like metalloprotease, C-terminal"/>
    <property type="match status" value="5"/>
</dbReference>
<dbReference type="PANTHER" id="PTHR11319">
    <property type="entry name" value="G PROTEIN-COUPLED RECEPTOR-RELATED"/>
    <property type="match status" value="1"/>
</dbReference>
<name>A0AAE9ZKU8_9PROT</name>
<dbReference type="KEGG" id="hfl:PUV54_04610"/>
<evidence type="ECO:0000256" key="1">
    <source>
        <dbReference type="ARBA" id="ARBA00004370"/>
    </source>
</evidence>
<dbReference type="GO" id="GO:0005509">
    <property type="term" value="F:calcium ion binding"/>
    <property type="evidence" value="ECO:0007669"/>
    <property type="project" value="InterPro"/>
</dbReference>
<dbReference type="InterPro" id="IPR018511">
    <property type="entry name" value="Hemolysin-typ_Ca-bd_CS"/>
</dbReference>
<evidence type="ECO:0000256" key="3">
    <source>
        <dbReference type="ARBA" id="ARBA00022737"/>
    </source>
</evidence>
<evidence type="ECO:0000259" key="7">
    <source>
        <dbReference type="Pfam" id="PF13229"/>
    </source>
</evidence>
<feature type="domain" description="Right handed beta helix" evidence="7">
    <location>
        <begin position="2025"/>
        <end position="2179"/>
    </location>
</feature>
<keyword evidence="4" id="KW-0843">Virulence</keyword>
<feature type="region of interest" description="Disordered" evidence="6">
    <location>
        <begin position="2512"/>
        <end position="2547"/>
    </location>
</feature>
<dbReference type="Pfam" id="PF13229">
    <property type="entry name" value="Beta_helix"/>
    <property type="match status" value="3"/>
</dbReference>
<dbReference type="GO" id="GO:0005576">
    <property type="term" value="C:extracellular region"/>
    <property type="evidence" value="ECO:0007669"/>
    <property type="project" value="InterPro"/>
</dbReference>
<organism evidence="8 9">
    <name type="scientific">Hyphococcus flavus</name>
    <dbReference type="NCBI Taxonomy" id="1866326"/>
    <lineage>
        <taxon>Bacteria</taxon>
        <taxon>Pseudomonadati</taxon>
        <taxon>Pseudomonadota</taxon>
        <taxon>Alphaproteobacteria</taxon>
        <taxon>Parvularculales</taxon>
        <taxon>Parvularculaceae</taxon>
        <taxon>Hyphococcus</taxon>
    </lineage>
</organism>
<comment type="subcellular location">
    <subcellularLocation>
        <location evidence="1">Membrane</location>
    </subcellularLocation>
</comment>
<keyword evidence="3" id="KW-0677">Repeat</keyword>
<dbReference type="PRINTS" id="PR00313">
    <property type="entry name" value="CABNDNGRPT"/>
</dbReference>
<evidence type="ECO:0000256" key="4">
    <source>
        <dbReference type="ARBA" id="ARBA00023026"/>
    </source>
</evidence>
<keyword evidence="5" id="KW-0472">Membrane</keyword>
<evidence type="ECO:0000313" key="9">
    <source>
        <dbReference type="Proteomes" id="UP001214043"/>
    </source>
</evidence>
<dbReference type="InterPro" id="IPR011049">
    <property type="entry name" value="Serralysin-like_metalloprot_C"/>
</dbReference>
<dbReference type="SUPFAM" id="SSF51126">
    <property type="entry name" value="Pectin lyase-like"/>
    <property type="match status" value="9"/>
</dbReference>
<dbReference type="Pfam" id="PF00353">
    <property type="entry name" value="HemolysinCabind"/>
    <property type="match status" value="10"/>
</dbReference>
<dbReference type="SUPFAM" id="SSF51120">
    <property type="entry name" value="beta-Roll"/>
    <property type="match status" value="3"/>
</dbReference>
<feature type="region of interest" description="Disordered" evidence="6">
    <location>
        <begin position="2636"/>
        <end position="2665"/>
    </location>
</feature>
<dbReference type="NCBIfam" id="NF041518">
    <property type="entry name" value="choice_anch_Q"/>
    <property type="match status" value="2"/>
</dbReference>
<protein>
    <submittedName>
        <fullName evidence="8">Choice-of-anchor Q domain-containing protein</fullName>
    </submittedName>
</protein>
<evidence type="ECO:0000256" key="5">
    <source>
        <dbReference type="ARBA" id="ARBA00023136"/>
    </source>
</evidence>
<reference evidence="8" key="1">
    <citation type="submission" date="2023-02" db="EMBL/GenBank/DDBJ databases">
        <title>Genome sequence of Hyphococcus flavus.</title>
        <authorList>
            <person name="Rong J.-C."/>
            <person name="Zhao Q."/>
            <person name="Yi M."/>
            <person name="Wu J.-Y."/>
        </authorList>
    </citation>
    <scope>NUCLEOTIDE SEQUENCE</scope>
    <source>
        <strain evidence="8">MCCC 1K03223</strain>
    </source>
</reference>
<dbReference type="SMART" id="SM00710">
    <property type="entry name" value="PbH1"/>
    <property type="match status" value="33"/>
</dbReference>
<dbReference type="GO" id="GO:0016020">
    <property type="term" value="C:membrane"/>
    <property type="evidence" value="ECO:0007669"/>
    <property type="project" value="UniProtKB-SubCell"/>
</dbReference>
<dbReference type="InterPro" id="IPR003995">
    <property type="entry name" value="RTX_toxin_determinant-A"/>
</dbReference>
<dbReference type="EMBL" id="CP118166">
    <property type="protein sequence ID" value="WDI32475.1"/>
    <property type="molecule type" value="Genomic_DNA"/>
</dbReference>
<dbReference type="InterPro" id="IPR039448">
    <property type="entry name" value="Beta_helix"/>
</dbReference>
<dbReference type="PANTHER" id="PTHR11319:SF35">
    <property type="entry name" value="OUTER MEMBRANE PROTEIN PMPC-RELATED"/>
    <property type="match status" value="1"/>
</dbReference>
<dbReference type="InterPro" id="IPR012334">
    <property type="entry name" value="Pectin_lyas_fold"/>
</dbReference>